<dbReference type="InterPro" id="IPR043502">
    <property type="entry name" value="DNA/RNA_pol_sf"/>
</dbReference>
<organism evidence="1 2">
    <name type="scientific">Mucuna pruriens</name>
    <name type="common">Velvet bean</name>
    <name type="synonym">Dolichos pruriens</name>
    <dbReference type="NCBI Taxonomy" id="157652"/>
    <lineage>
        <taxon>Eukaryota</taxon>
        <taxon>Viridiplantae</taxon>
        <taxon>Streptophyta</taxon>
        <taxon>Embryophyta</taxon>
        <taxon>Tracheophyta</taxon>
        <taxon>Spermatophyta</taxon>
        <taxon>Magnoliopsida</taxon>
        <taxon>eudicotyledons</taxon>
        <taxon>Gunneridae</taxon>
        <taxon>Pentapetalae</taxon>
        <taxon>rosids</taxon>
        <taxon>fabids</taxon>
        <taxon>Fabales</taxon>
        <taxon>Fabaceae</taxon>
        <taxon>Papilionoideae</taxon>
        <taxon>50 kb inversion clade</taxon>
        <taxon>NPAAA clade</taxon>
        <taxon>indigoferoid/millettioid clade</taxon>
        <taxon>Phaseoleae</taxon>
        <taxon>Mucuna</taxon>
    </lineage>
</organism>
<dbReference type="Gene3D" id="3.30.70.270">
    <property type="match status" value="1"/>
</dbReference>
<dbReference type="InterPro" id="IPR050951">
    <property type="entry name" value="Retrovirus_Pol_polyprotein"/>
</dbReference>
<keyword evidence="2" id="KW-1185">Reference proteome</keyword>
<dbReference type="OrthoDB" id="1709213at2759"/>
<comment type="caution">
    <text evidence="1">The sequence shown here is derived from an EMBL/GenBank/DDBJ whole genome shotgun (WGS) entry which is preliminary data.</text>
</comment>
<sequence length="320" mass="36401">MEVFMDDFIVYAESFEACLENLSRVLTRSIEMNLVLNFEKFLFMVTEGIVLRHLLSSRGIEVDKAKVDIITSLSNPASMRELCSILEHAEFQQDCPAFVQATSERYGLCLRLALHGGFLGVEEATWLRSYLLGSKIIIFSDHVVLKVFLKKPDAKLRLIQWMLLLYKFDMQIRDKKGAENSVTDHLSRIERGIDPSSIQDDFPNEWTRMNHDLPIYAIFSLHLRFLQHHPNLTRIKLKVMLSITYGMICIFGDSVVTKSFAGAFQITRSNQSSSSIIRHPKAATTNQVGQPRKYSTVGSIGPPFSEMLTNMSRPTNSVSE</sequence>
<dbReference type="EMBL" id="QJKJ01004329">
    <property type="protein sequence ID" value="RDX94603.1"/>
    <property type="molecule type" value="Genomic_DNA"/>
</dbReference>
<evidence type="ECO:0000313" key="2">
    <source>
        <dbReference type="Proteomes" id="UP000257109"/>
    </source>
</evidence>
<proteinExistence type="predicted"/>
<dbReference type="PANTHER" id="PTHR37984:SF5">
    <property type="entry name" value="PROTEIN NYNRIN-LIKE"/>
    <property type="match status" value="1"/>
</dbReference>
<dbReference type="SUPFAM" id="SSF56672">
    <property type="entry name" value="DNA/RNA polymerases"/>
    <property type="match status" value="1"/>
</dbReference>
<protein>
    <submittedName>
        <fullName evidence="1">Retrovirus-related Pol polyprotein from transposon opus</fullName>
    </submittedName>
</protein>
<dbReference type="PANTHER" id="PTHR37984">
    <property type="entry name" value="PROTEIN CBG26694"/>
    <property type="match status" value="1"/>
</dbReference>
<dbReference type="AlphaFoldDB" id="A0A371GVZ9"/>
<accession>A0A371GVZ9</accession>
<evidence type="ECO:0000313" key="1">
    <source>
        <dbReference type="EMBL" id="RDX94603.1"/>
    </source>
</evidence>
<name>A0A371GVZ9_MUCPR</name>
<dbReference type="Proteomes" id="UP000257109">
    <property type="component" value="Unassembled WGS sequence"/>
</dbReference>
<reference evidence="1" key="1">
    <citation type="submission" date="2018-05" db="EMBL/GenBank/DDBJ databases">
        <title>Draft genome of Mucuna pruriens seed.</title>
        <authorList>
            <person name="Nnadi N.E."/>
            <person name="Vos R."/>
            <person name="Hasami M.H."/>
            <person name="Devisetty U.K."/>
            <person name="Aguiy J.C."/>
        </authorList>
    </citation>
    <scope>NUCLEOTIDE SEQUENCE [LARGE SCALE GENOMIC DNA]</scope>
    <source>
        <strain evidence="1">JCA_2017</strain>
    </source>
</reference>
<gene>
    <name evidence="1" type="primary">pol</name>
    <name evidence="1" type="ORF">CR513_22997</name>
</gene>
<dbReference type="InterPro" id="IPR043128">
    <property type="entry name" value="Rev_trsase/Diguanyl_cyclase"/>
</dbReference>
<feature type="non-terminal residue" evidence="1">
    <location>
        <position position="1"/>
    </location>
</feature>